<gene>
    <name evidence="1" type="ORF">MPIPNATIZW_LOCUS12904</name>
</gene>
<sequence length="143" mass="15890">MFGTVVPTLVLWEVRCYFRPAVMSCPCCSPLMCHMSVRCLGCSIQQPAREGYLPPHHLGASQVRNMPSLQDPFFLVDRQGVCMRVHAIGDGAMSKPHLSSALLLSSDCDHCPRVAFFNDFPPLLYPFTKGLGTTSCLFCEIFM</sequence>
<keyword evidence="2" id="KW-1185">Reference proteome</keyword>
<evidence type="ECO:0000313" key="1">
    <source>
        <dbReference type="EMBL" id="CAK6444598.1"/>
    </source>
</evidence>
<organism evidence="1 2">
    <name type="scientific">Pipistrellus nathusii</name>
    <name type="common">Nathusius' pipistrelle</name>
    <dbReference type="NCBI Taxonomy" id="59473"/>
    <lineage>
        <taxon>Eukaryota</taxon>
        <taxon>Metazoa</taxon>
        <taxon>Chordata</taxon>
        <taxon>Craniata</taxon>
        <taxon>Vertebrata</taxon>
        <taxon>Euteleostomi</taxon>
        <taxon>Mammalia</taxon>
        <taxon>Eutheria</taxon>
        <taxon>Laurasiatheria</taxon>
        <taxon>Chiroptera</taxon>
        <taxon>Yangochiroptera</taxon>
        <taxon>Vespertilionidae</taxon>
        <taxon>Pipistrellus</taxon>
    </lineage>
</organism>
<dbReference type="Proteomes" id="UP001314169">
    <property type="component" value="Chromosome 4"/>
</dbReference>
<proteinExistence type="predicted"/>
<reference evidence="1" key="1">
    <citation type="submission" date="2023-12" db="EMBL/GenBank/DDBJ databases">
        <authorList>
            <person name="Brown T."/>
        </authorList>
    </citation>
    <scope>NUCLEOTIDE SEQUENCE</scope>
</reference>
<protein>
    <submittedName>
        <fullName evidence="1">Uncharacterized protein</fullName>
    </submittedName>
</protein>
<accession>A0ABP0A3P8</accession>
<name>A0ABP0A3P8_PIPNA</name>
<dbReference type="EMBL" id="OY882861">
    <property type="protein sequence ID" value="CAK6444598.1"/>
    <property type="molecule type" value="Genomic_DNA"/>
</dbReference>
<evidence type="ECO:0000313" key="2">
    <source>
        <dbReference type="Proteomes" id="UP001314169"/>
    </source>
</evidence>